<dbReference type="SUPFAM" id="SSF53756">
    <property type="entry name" value="UDP-Glycosyltransferase/glycogen phosphorylase"/>
    <property type="match status" value="1"/>
</dbReference>
<dbReference type="Gene3D" id="3.40.50.2000">
    <property type="entry name" value="Glycogen Phosphorylase B"/>
    <property type="match status" value="2"/>
</dbReference>
<dbReference type="AlphaFoldDB" id="A0A2M8FEW8"/>
<evidence type="ECO:0000313" key="2">
    <source>
        <dbReference type="Proteomes" id="UP000230391"/>
    </source>
</evidence>
<protein>
    <submittedName>
        <fullName evidence="1">Uncharacterized protein</fullName>
    </submittedName>
</protein>
<name>A0A2M8FEW8_9BACT</name>
<dbReference type="Proteomes" id="UP000230391">
    <property type="component" value="Unassembled WGS sequence"/>
</dbReference>
<organism evidence="1 2">
    <name type="scientific">Candidatus Kaiserbacteria bacterium CG_4_9_14_0_2_um_filter_41_32</name>
    <dbReference type="NCBI Taxonomy" id="1974601"/>
    <lineage>
        <taxon>Bacteria</taxon>
        <taxon>Candidatus Kaiseribacteriota</taxon>
    </lineage>
</organism>
<accession>A0A2M8FEW8</accession>
<feature type="non-terminal residue" evidence="1">
    <location>
        <position position="1"/>
    </location>
</feature>
<reference evidence="2" key="1">
    <citation type="submission" date="2017-09" db="EMBL/GenBank/DDBJ databases">
        <title>Depth-based differentiation of microbial function through sediment-hosted aquifers and enrichment of novel symbionts in the deep terrestrial subsurface.</title>
        <authorList>
            <person name="Probst A.J."/>
            <person name="Ladd B."/>
            <person name="Jarett J.K."/>
            <person name="Geller-Mcgrath D.E."/>
            <person name="Sieber C.M.K."/>
            <person name="Emerson J.B."/>
            <person name="Anantharaman K."/>
            <person name="Thomas B.C."/>
            <person name="Malmstrom R."/>
            <person name="Stieglmeier M."/>
            <person name="Klingl A."/>
            <person name="Woyke T."/>
            <person name="Ryan C.M."/>
            <person name="Banfield J.F."/>
        </authorList>
    </citation>
    <scope>NUCLEOTIDE SEQUENCE [LARGE SCALE GENOMIC DNA]</scope>
</reference>
<sequence length="51" mass="5855">PPDDISAIYEAIKKLIDNPDLAKSLANNLLEKMSARTIEKMIRVTEDLYRH</sequence>
<dbReference type="EMBL" id="PFRD01000068">
    <property type="protein sequence ID" value="PJC56190.1"/>
    <property type="molecule type" value="Genomic_DNA"/>
</dbReference>
<comment type="caution">
    <text evidence="1">The sequence shown here is derived from an EMBL/GenBank/DDBJ whole genome shotgun (WGS) entry which is preliminary data.</text>
</comment>
<proteinExistence type="predicted"/>
<evidence type="ECO:0000313" key="1">
    <source>
        <dbReference type="EMBL" id="PJC56190.1"/>
    </source>
</evidence>
<gene>
    <name evidence="1" type="ORF">CO026_01695</name>
</gene>